<dbReference type="AlphaFoldDB" id="A0A4Z0BU00"/>
<sequence length="331" mass="33276">MRTRFLLGAGVLAVLSPFVQAQTLGGASGPAGDAQKVEKCDAPKGTLAVVEPQDAVLQSLQTMGLGSPTSMIRLIIQQSNCFQIVERGAAFQNVMQERALAAGGQLQAGANVGQGQLVAADFVVTPSVVFSNNNAGGVGGGIGGLLGGFGGGGGRVLGAIAGGLKFKEAQTSMTMADTRSGIQVAAAEGSAQKTDFNIGGALIGGGAGAALGGYTNTAEGKIVAASFLDNWNKIVLNIRNNPSLIQAKAGPASQANAAHSVKAGAAVAGDVYLAKIAGVKVYRDANESAGLAMTLSKTDEVIAEGQEQDGFMKVATPKGSGWVKAIMMRKQ</sequence>
<dbReference type="EMBL" id="SMLK01000003">
    <property type="protein sequence ID" value="TFZ01880.1"/>
    <property type="molecule type" value="Genomic_DNA"/>
</dbReference>
<gene>
    <name evidence="2" type="ORF">EZ216_11865</name>
</gene>
<evidence type="ECO:0000313" key="3">
    <source>
        <dbReference type="Proteomes" id="UP000297839"/>
    </source>
</evidence>
<keyword evidence="3" id="KW-1185">Reference proteome</keyword>
<reference evidence="2 3" key="1">
    <citation type="submission" date="2019-03" db="EMBL/GenBank/DDBJ databases">
        <title>Ramlibacter sp. 18x22-1, whole genome shotgun sequence.</title>
        <authorList>
            <person name="Zhang X."/>
            <person name="Feng G."/>
            <person name="Zhu H."/>
        </authorList>
    </citation>
    <scope>NUCLEOTIDE SEQUENCE [LARGE SCALE GENOMIC DNA]</scope>
    <source>
        <strain evidence="2 3">18x22-1</strain>
    </source>
</reference>
<name>A0A4Z0BU00_9BURK</name>
<dbReference type="Proteomes" id="UP000297839">
    <property type="component" value="Unassembled WGS sequence"/>
</dbReference>
<feature type="chain" id="PRO_5021344581" evidence="1">
    <location>
        <begin position="22"/>
        <end position="331"/>
    </location>
</feature>
<comment type="caution">
    <text evidence="2">The sequence shown here is derived from an EMBL/GenBank/DDBJ whole genome shotgun (WGS) entry which is preliminary data.</text>
</comment>
<feature type="signal peptide" evidence="1">
    <location>
        <begin position="1"/>
        <end position="21"/>
    </location>
</feature>
<proteinExistence type="predicted"/>
<dbReference type="GO" id="GO:0030288">
    <property type="term" value="C:outer membrane-bounded periplasmic space"/>
    <property type="evidence" value="ECO:0007669"/>
    <property type="project" value="InterPro"/>
</dbReference>
<evidence type="ECO:0000256" key="1">
    <source>
        <dbReference type="SAM" id="SignalP"/>
    </source>
</evidence>
<dbReference type="InterPro" id="IPR005534">
    <property type="entry name" value="Curli_assmbl/transp-comp_CsgG"/>
</dbReference>
<dbReference type="RefSeq" id="WP_135249980.1">
    <property type="nucleotide sequence ID" value="NZ_SMLK01000003.1"/>
</dbReference>
<accession>A0A4Z0BU00</accession>
<keyword evidence="1" id="KW-0732">Signal</keyword>
<evidence type="ECO:0000313" key="2">
    <source>
        <dbReference type="EMBL" id="TFZ01880.1"/>
    </source>
</evidence>
<dbReference type="OrthoDB" id="6658595at2"/>
<dbReference type="Pfam" id="PF03783">
    <property type="entry name" value="CsgG"/>
    <property type="match status" value="1"/>
</dbReference>
<protein>
    <submittedName>
        <fullName evidence="2">Peptidoglycan-binding protein</fullName>
    </submittedName>
</protein>
<organism evidence="2 3">
    <name type="scientific">Ramlibacter humi</name>
    <dbReference type="NCBI Taxonomy" id="2530451"/>
    <lineage>
        <taxon>Bacteria</taxon>
        <taxon>Pseudomonadati</taxon>
        <taxon>Pseudomonadota</taxon>
        <taxon>Betaproteobacteria</taxon>
        <taxon>Burkholderiales</taxon>
        <taxon>Comamonadaceae</taxon>
        <taxon>Ramlibacter</taxon>
    </lineage>
</organism>